<comment type="caution">
    <text evidence="3">The sequence shown here is derived from an EMBL/GenBank/DDBJ whole genome shotgun (WGS) entry which is preliminary data.</text>
</comment>
<dbReference type="GO" id="GO:0050667">
    <property type="term" value="P:homocysteine metabolic process"/>
    <property type="evidence" value="ECO:0007669"/>
    <property type="project" value="TreeGrafter"/>
</dbReference>
<dbReference type="PANTHER" id="PTHR19384:SF84">
    <property type="entry name" value="METHIONINE SYNTHASE REDUCTASE"/>
    <property type="match status" value="1"/>
</dbReference>
<dbReference type="GO" id="GO:0009086">
    <property type="term" value="P:methionine biosynthetic process"/>
    <property type="evidence" value="ECO:0007669"/>
    <property type="project" value="TreeGrafter"/>
</dbReference>
<dbReference type="SUPFAM" id="SSF52218">
    <property type="entry name" value="Flavoproteins"/>
    <property type="match status" value="1"/>
</dbReference>
<keyword evidence="4" id="KW-1185">Reference proteome</keyword>
<protein>
    <recommendedName>
        <fullName evidence="2">Flavodoxin-like domain-containing protein</fullName>
    </recommendedName>
</protein>
<keyword evidence="1" id="KW-0285">Flavoprotein</keyword>
<dbReference type="GO" id="GO:0005829">
    <property type="term" value="C:cytosol"/>
    <property type="evidence" value="ECO:0007669"/>
    <property type="project" value="TreeGrafter"/>
</dbReference>
<dbReference type="GO" id="GO:0030586">
    <property type="term" value="F:[methionine synthase] reductase (NADPH) activity"/>
    <property type="evidence" value="ECO:0007669"/>
    <property type="project" value="TreeGrafter"/>
</dbReference>
<sequence>MKVVATAAVAVAAGGLLVWYARHRSAASLPSQSAPIDEAEAAGAKVVATPSVRRPSFVVLHSGDFAHDVGEMIIAGVRERVGVRGKLLHMDGFKRWADELSLGKEGQKDVVVCFIVATIENEQPPESAGACIRFFNRTSNPKGMLARGSAPLQFTVLGLGDSNLLLDRQTTTAKDCNQVAQKLDARLEELGGRRFYPRGEVDDRTGSLELAPWIDGIWDPLCNVLQN</sequence>
<dbReference type="PANTHER" id="PTHR19384">
    <property type="entry name" value="NITRIC OXIDE SYNTHASE-RELATED"/>
    <property type="match status" value="1"/>
</dbReference>
<dbReference type="AlphaFoldDB" id="A0AB34J0J0"/>
<reference evidence="3 4" key="1">
    <citation type="journal article" date="2024" name="Science">
        <title>Giant polyketide synthase enzymes in the biosynthesis of giant marine polyether toxins.</title>
        <authorList>
            <person name="Fallon T.R."/>
            <person name="Shende V.V."/>
            <person name="Wierzbicki I.H."/>
            <person name="Pendleton A.L."/>
            <person name="Watervoot N.F."/>
            <person name="Auber R.P."/>
            <person name="Gonzalez D.J."/>
            <person name="Wisecaver J.H."/>
            <person name="Moore B.S."/>
        </authorList>
    </citation>
    <scope>NUCLEOTIDE SEQUENCE [LARGE SCALE GENOMIC DNA]</scope>
    <source>
        <strain evidence="3 4">12B1</strain>
    </source>
</reference>
<evidence type="ECO:0000313" key="3">
    <source>
        <dbReference type="EMBL" id="KAL1510218.1"/>
    </source>
</evidence>
<evidence type="ECO:0000259" key="2">
    <source>
        <dbReference type="Pfam" id="PF00258"/>
    </source>
</evidence>
<evidence type="ECO:0000256" key="1">
    <source>
        <dbReference type="ARBA" id="ARBA00022630"/>
    </source>
</evidence>
<evidence type="ECO:0000313" key="4">
    <source>
        <dbReference type="Proteomes" id="UP001515480"/>
    </source>
</evidence>
<feature type="domain" description="Flavodoxin-like" evidence="2">
    <location>
        <begin position="76"/>
        <end position="206"/>
    </location>
</feature>
<dbReference type="GO" id="GO:0050660">
    <property type="term" value="F:flavin adenine dinucleotide binding"/>
    <property type="evidence" value="ECO:0007669"/>
    <property type="project" value="TreeGrafter"/>
</dbReference>
<gene>
    <name evidence="3" type="ORF">AB1Y20_006546</name>
</gene>
<name>A0AB34J0J0_PRYPA</name>
<dbReference type="Gene3D" id="3.40.50.360">
    <property type="match status" value="1"/>
</dbReference>
<dbReference type="GO" id="GO:0010181">
    <property type="term" value="F:FMN binding"/>
    <property type="evidence" value="ECO:0007669"/>
    <property type="project" value="InterPro"/>
</dbReference>
<proteinExistence type="predicted"/>
<dbReference type="InterPro" id="IPR008254">
    <property type="entry name" value="Flavodoxin/NO_synth"/>
</dbReference>
<organism evidence="3 4">
    <name type="scientific">Prymnesium parvum</name>
    <name type="common">Toxic golden alga</name>
    <dbReference type="NCBI Taxonomy" id="97485"/>
    <lineage>
        <taxon>Eukaryota</taxon>
        <taxon>Haptista</taxon>
        <taxon>Haptophyta</taxon>
        <taxon>Prymnesiophyceae</taxon>
        <taxon>Prymnesiales</taxon>
        <taxon>Prymnesiaceae</taxon>
        <taxon>Prymnesium</taxon>
    </lineage>
</organism>
<dbReference type="EMBL" id="JBGBPQ010000015">
    <property type="protein sequence ID" value="KAL1510218.1"/>
    <property type="molecule type" value="Genomic_DNA"/>
</dbReference>
<dbReference type="Pfam" id="PF00258">
    <property type="entry name" value="Flavodoxin_1"/>
    <property type="match status" value="1"/>
</dbReference>
<accession>A0AB34J0J0</accession>
<dbReference type="Proteomes" id="UP001515480">
    <property type="component" value="Unassembled WGS sequence"/>
</dbReference>
<dbReference type="InterPro" id="IPR029039">
    <property type="entry name" value="Flavoprotein-like_sf"/>
</dbReference>